<dbReference type="GeneID" id="43638070"/>
<dbReference type="AlphaFoldDB" id="A0A5N6T1B7"/>
<accession>A0A5N6T1B7</accession>
<evidence type="ECO:0000313" key="2">
    <source>
        <dbReference type="Proteomes" id="UP000325672"/>
    </source>
</evidence>
<reference evidence="1 2" key="1">
    <citation type="submission" date="2019-04" db="EMBL/GenBank/DDBJ databases">
        <title>Friends and foes A comparative genomics study of 23 Aspergillus species from section Flavi.</title>
        <authorList>
            <consortium name="DOE Joint Genome Institute"/>
            <person name="Kjaerbolling I."/>
            <person name="Vesth T."/>
            <person name="Frisvad J.C."/>
            <person name="Nybo J.L."/>
            <person name="Theobald S."/>
            <person name="Kildgaard S."/>
            <person name="Isbrandt T."/>
            <person name="Kuo A."/>
            <person name="Sato A."/>
            <person name="Lyhne E.K."/>
            <person name="Kogle M.E."/>
            <person name="Wiebenga A."/>
            <person name="Kun R.S."/>
            <person name="Lubbers R.J."/>
            <person name="Makela M.R."/>
            <person name="Barry K."/>
            <person name="Chovatia M."/>
            <person name="Clum A."/>
            <person name="Daum C."/>
            <person name="Haridas S."/>
            <person name="He G."/>
            <person name="LaButti K."/>
            <person name="Lipzen A."/>
            <person name="Mondo S."/>
            <person name="Riley R."/>
            <person name="Salamov A."/>
            <person name="Simmons B.A."/>
            <person name="Magnuson J.K."/>
            <person name="Henrissat B."/>
            <person name="Mortensen U.H."/>
            <person name="Larsen T.O."/>
            <person name="Devries R.P."/>
            <person name="Grigoriev I.V."/>
            <person name="Machida M."/>
            <person name="Baker S.E."/>
            <person name="Andersen M.R."/>
        </authorList>
    </citation>
    <scope>NUCLEOTIDE SEQUENCE [LARGE SCALE GENOMIC DNA]</scope>
    <source>
        <strain evidence="1 2">CBS 117625</strain>
    </source>
</reference>
<dbReference type="RefSeq" id="XP_031916233.1">
    <property type="nucleotide sequence ID" value="XM_032053860.1"/>
</dbReference>
<dbReference type="EMBL" id="ML743562">
    <property type="protein sequence ID" value="KAE8140170.1"/>
    <property type="molecule type" value="Genomic_DNA"/>
</dbReference>
<dbReference type="Proteomes" id="UP000325672">
    <property type="component" value="Unassembled WGS sequence"/>
</dbReference>
<evidence type="ECO:0000313" key="1">
    <source>
        <dbReference type="EMBL" id="KAE8140170.1"/>
    </source>
</evidence>
<proteinExistence type="predicted"/>
<organism evidence="1 2">
    <name type="scientific">Aspergillus pseudotamarii</name>
    <dbReference type="NCBI Taxonomy" id="132259"/>
    <lineage>
        <taxon>Eukaryota</taxon>
        <taxon>Fungi</taxon>
        <taxon>Dikarya</taxon>
        <taxon>Ascomycota</taxon>
        <taxon>Pezizomycotina</taxon>
        <taxon>Eurotiomycetes</taxon>
        <taxon>Eurotiomycetidae</taxon>
        <taxon>Eurotiales</taxon>
        <taxon>Aspergillaceae</taxon>
        <taxon>Aspergillus</taxon>
        <taxon>Aspergillus subgen. Circumdati</taxon>
    </lineage>
</organism>
<gene>
    <name evidence="1" type="ORF">BDV38DRAFT_240148</name>
</gene>
<keyword evidence="2" id="KW-1185">Reference proteome</keyword>
<sequence length="84" mass="9534">MRPSRAWRLHMCAHVSEELLMFRIKGPWHRICAPVWRMSRIASWVAGTSSSLGWLKCAWIASCLPDATTSEKRLRTSFASGSSK</sequence>
<protein>
    <submittedName>
        <fullName evidence="1">Uncharacterized protein</fullName>
    </submittedName>
</protein>
<name>A0A5N6T1B7_ASPPS</name>